<protein>
    <recommendedName>
        <fullName evidence="3">cytochrome-c oxidase</fullName>
        <ecNumber evidence="3">7.1.1.9</ecNumber>
    </recommendedName>
    <alternativeName>
        <fullName evidence="14">Cytochrome aa3 subunit 2</fullName>
    </alternativeName>
</protein>
<evidence type="ECO:0000256" key="1">
    <source>
        <dbReference type="ARBA" id="ARBA00004141"/>
    </source>
</evidence>
<keyword evidence="6 16" id="KW-0812">Transmembrane</keyword>
<sequence>MIAATRTAAETDWLLLALVVVSALVLVLVFGLMVYFGWRFRAGNPMRRRPLPTRTFGLEVGWTAATMLAFFVLDVWAADLYLRQMHAPEGAMKIAVTAKQWMWKAEQPNGVREINLVHLPVDRDIEIVMTSEDVIHDFSVPAFRIKRDVLPGRYTMIWFHTTRTGRFRLYCDQYCGLDHALMVGHVIVMPAAAYRDWLDHPGGDAASPAEGAAP</sequence>
<keyword evidence="8" id="KW-1278">Translocase</keyword>
<dbReference type="Gene3D" id="1.10.287.90">
    <property type="match status" value="1"/>
</dbReference>
<dbReference type="InterPro" id="IPR002429">
    <property type="entry name" value="CcO_II-like_C"/>
</dbReference>
<feature type="domain" description="Cytochrome oxidase subunit II copper A binding" evidence="17">
    <location>
        <begin position="89"/>
        <end position="200"/>
    </location>
</feature>
<dbReference type="EC" id="7.1.1.9" evidence="3"/>
<gene>
    <name evidence="18" type="primary">coxB</name>
    <name evidence="18" type="ORF">AAC691_06605</name>
</gene>
<evidence type="ECO:0000256" key="7">
    <source>
        <dbReference type="ARBA" id="ARBA00022723"/>
    </source>
</evidence>
<evidence type="ECO:0000256" key="16">
    <source>
        <dbReference type="SAM" id="Phobius"/>
    </source>
</evidence>
<dbReference type="InterPro" id="IPR045187">
    <property type="entry name" value="CcO_II"/>
</dbReference>
<organism evidence="18 19">
    <name type="scientific">Nguyenibacter vanlangensis</name>
    <dbReference type="NCBI Taxonomy" id="1216886"/>
    <lineage>
        <taxon>Bacteria</taxon>
        <taxon>Pseudomonadati</taxon>
        <taxon>Pseudomonadota</taxon>
        <taxon>Alphaproteobacteria</taxon>
        <taxon>Acetobacterales</taxon>
        <taxon>Acetobacteraceae</taxon>
        <taxon>Nguyenibacter</taxon>
    </lineage>
</organism>
<evidence type="ECO:0000256" key="15">
    <source>
        <dbReference type="ARBA" id="ARBA00047816"/>
    </source>
</evidence>
<dbReference type="Pfam" id="PF00116">
    <property type="entry name" value="COX2"/>
    <property type="match status" value="1"/>
</dbReference>
<dbReference type="RefSeq" id="WP_342629411.1">
    <property type="nucleotide sequence ID" value="NZ_CP152276.1"/>
</dbReference>
<keyword evidence="12 16" id="KW-0472">Membrane</keyword>
<keyword evidence="9" id="KW-0249">Electron transport</keyword>
<evidence type="ECO:0000313" key="19">
    <source>
        <dbReference type="Proteomes" id="UP001449795"/>
    </source>
</evidence>
<keyword evidence="19" id="KW-1185">Reference proteome</keyword>
<name>A0ABZ3D8H7_9PROT</name>
<evidence type="ECO:0000256" key="6">
    <source>
        <dbReference type="ARBA" id="ARBA00022692"/>
    </source>
</evidence>
<dbReference type="NCBIfam" id="TIGR02866">
    <property type="entry name" value="CoxB"/>
    <property type="match status" value="1"/>
</dbReference>
<dbReference type="CDD" id="cd13915">
    <property type="entry name" value="CuRO_HCO_II_like_2"/>
    <property type="match status" value="1"/>
</dbReference>
<comment type="function">
    <text evidence="13">Subunits I and II form the functional core of the enzyme complex. Electrons originating in cytochrome c are transferred via heme a and Cu(A) to the binuclear center formed by heme a3 and Cu(B).</text>
</comment>
<feature type="transmembrane region" description="Helical" evidence="16">
    <location>
        <begin position="13"/>
        <end position="36"/>
    </location>
</feature>
<dbReference type="Proteomes" id="UP001449795">
    <property type="component" value="Chromosome"/>
</dbReference>
<keyword evidence="5" id="KW-0679">Respiratory chain</keyword>
<keyword evidence="4" id="KW-0813">Transport</keyword>
<comment type="similarity">
    <text evidence="2">Belongs to the cytochrome c oxidase subunit 2 family.</text>
</comment>
<evidence type="ECO:0000256" key="9">
    <source>
        <dbReference type="ARBA" id="ARBA00022982"/>
    </source>
</evidence>
<dbReference type="PANTHER" id="PTHR22888">
    <property type="entry name" value="CYTOCHROME C OXIDASE, SUBUNIT II"/>
    <property type="match status" value="1"/>
</dbReference>
<dbReference type="InterPro" id="IPR008972">
    <property type="entry name" value="Cupredoxin"/>
</dbReference>
<dbReference type="SUPFAM" id="SSF49503">
    <property type="entry name" value="Cupredoxins"/>
    <property type="match status" value="1"/>
</dbReference>
<comment type="catalytic activity">
    <reaction evidence="15">
        <text>4 Fe(II)-[cytochrome c] + O2 + 8 H(+)(in) = 4 Fe(III)-[cytochrome c] + 2 H2O + 4 H(+)(out)</text>
        <dbReference type="Rhea" id="RHEA:11436"/>
        <dbReference type="Rhea" id="RHEA-COMP:10350"/>
        <dbReference type="Rhea" id="RHEA-COMP:14399"/>
        <dbReference type="ChEBI" id="CHEBI:15377"/>
        <dbReference type="ChEBI" id="CHEBI:15378"/>
        <dbReference type="ChEBI" id="CHEBI:15379"/>
        <dbReference type="ChEBI" id="CHEBI:29033"/>
        <dbReference type="ChEBI" id="CHEBI:29034"/>
        <dbReference type="EC" id="7.1.1.9"/>
    </reaction>
</comment>
<dbReference type="EMBL" id="CP152276">
    <property type="protein sequence ID" value="XAE44099.1"/>
    <property type="molecule type" value="Genomic_DNA"/>
</dbReference>
<evidence type="ECO:0000256" key="14">
    <source>
        <dbReference type="ARBA" id="ARBA00031399"/>
    </source>
</evidence>
<dbReference type="InterPro" id="IPR001505">
    <property type="entry name" value="Copper_CuA"/>
</dbReference>
<dbReference type="InterPro" id="IPR014222">
    <property type="entry name" value="Cyt_c_oxidase_su2"/>
</dbReference>
<evidence type="ECO:0000259" key="17">
    <source>
        <dbReference type="PROSITE" id="PS50857"/>
    </source>
</evidence>
<evidence type="ECO:0000256" key="2">
    <source>
        <dbReference type="ARBA" id="ARBA00007866"/>
    </source>
</evidence>
<evidence type="ECO:0000256" key="4">
    <source>
        <dbReference type="ARBA" id="ARBA00022448"/>
    </source>
</evidence>
<dbReference type="PROSITE" id="PS00078">
    <property type="entry name" value="COX2"/>
    <property type="match status" value="1"/>
</dbReference>
<evidence type="ECO:0000256" key="3">
    <source>
        <dbReference type="ARBA" id="ARBA00012949"/>
    </source>
</evidence>
<evidence type="ECO:0000313" key="18">
    <source>
        <dbReference type="EMBL" id="XAE44099.1"/>
    </source>
</evidence>
<keyword evidence="7" id="KW-0479">Metal-binding</keyword>
<dbReference type="InterPro" id="IPR036257">
    <property type="entry name" value="Cyt_c_oxidase_su2_TM_sf"/>
</dbReference>
<evidence type="ECO:0000256" key="11">
    <source>
        <dbReference type="ARBA" id="ARBA00023008"/>
    </source>
</evidence>
<evidence type="ECO:0000256" key="5">
    <source>
        <dbReference type="ARBA" id="ARBA00022660"/>
    </source>
</evidence>
<keyword evidence="11" id="KW-0186">Copper</keyword>
<keyword evidence="10 16" id="KW-1133">Transmembrane helix</keyword>
<accession>A0ABZ3D8H7</accession>
<comment type="subcellular location">
    <subcellularLocation>
        <location evidence="1">Membrane</location>
        <topology evidence="1">Multi-pass membrane protein</topology>
    </subcellularLocation>
</comment>
<dbReference type="SUPFAM" id="SSF81464">
    <property type="entry name" value="Cytochrome c oxidase subunit II-like, transmembrane region"/>
    <property type="match status" value="1"/>
</dbReference>
<dbReference type="Gene3D" id="2.60.40.420">
    <property type="entry name" value="Cupredoxins - blue copper proteins"/>
    <property type="match status" value="1"/>
</dbReference>
<evidence type="ECO:0000256" key="13">
    <source>
        <dbReference type="ARBA" id="ARBA00024688"/>
    </source>
</evidence>
<evidence type="ECO:0000256" key="8">
    <source>
        <dbReference type="ARBA" id="ARBA00022967"/>
    </source>
</evidence>
<evidence type="ECO:0000256" key="10">
    <source>
        <dbReference type="ARBA" id="ARBA00022989"/>
    </source>
</evidence>
<proteinExistence type="inferred from homology"/>
<evidence type="ECO:0000256" key="12">
    <source>
        <dbReference type="ARBA" id="ARBA00023136"/>
    </source>
</evidence>
<reference evidence="18 19" key="1">
    <citation type="submission" date="2024-04" db="EMBL/GenBank/DDBJ databases">
        <title>Complete genome sequence of Nguyenibacter vanlangesis HBCM-1154, a strain capable of nitrogen fixation, IAA production, and phosphorus solubilization isolated from sugarcane soil.</title>
        <authorList>
            <person name="MY HANH P."/>
        </authorList>
    </citation>
    <scope>NUCLEOTIDE SEQUENCE [LARGE SCALE GENOMIC DNA]</scope>
    <source>
        <strain evidence="18 19">HBCM 1154</strain>
    </source>
</reference>
<dbReference type="PROSITE" id="PS50857">
    <property type="entry name" value="COX2_CUA"/>
    <property type="match status" value="1"/>
</dbReference>
<dbReference type="PANTHER" id="PTHR22888:SF9">
    <property type="entry name" value="CYTOCHROME C OXIDASE SUBUNIT 2"/>
    <property type="match status" value="1"/>
</dbReference>
<feature type="transmembrane region" description="Helical" evidence="16">
    <location>
        <begin position="56"/>
        <end position="78"/>
    </location>
</feature>